<evidence type="ECO:0000256" key="2">
    <source>
        <dbReference type="ARBA" id="ARBA00022692"/>
    </source>
</evidence>
<dbReference type="GO" id="GO:0001671">
    <property type="term" value="F:ATPase activator activity"/>
    <property type="evidence" value="ECO:0007669"/>
    <property type="project" value="TreeGrafter"/>
</dbReference>
<dbReference type="InterPro" id="IPR036869">
    <property type="entry name" value="J_dom_sf"/>
</dbReference>
<organism evidence="7 8">
    <name type="scientific">Tubulinosema ratisbonensis</name>
    <dbReference type="NCBI Taxonomy" id="291195"/>
    <lineage>
        <taxon>Eukaryota</taxon>
        <taxon>Fungi</taxon>
        <taxon>Fungi incertae sedis</taxon>
        <taxon>Microsporidia</taxon>
        <taxon>Tubulinosematoidea</taxon>
        <taxon>Tubulinosematidae</taxon>
        <taxon>Tubulinosema</taxon>
    </lineage>
</organism>
<evidence type="ECO:0000256" key="6">
    <source>
        <dbReference type="ARBA" id="ARBA00023136"/>
    </source>
</evidence>
<dbReference type="PANTHER" id="PTHR12763:SF28">
    <property type="entry name" value="GEO10507P1-RELATED"/>
    <property type="match status" value="1"/>
</dbReference>
<dbReference type="Gene3D" id="1.10.287.110">
    <property type="entry name" value="DnaJ domain"/>
    <property type="match status" value="1"/>
</dbReference>
<dbReference type="GO" id="GO:0030150">
    <property type="term" value="P:protein import into mitochondrial matrix"/>
    <property type="evidence" value="ECO:0007669"/>
    <property type="project" value="TreeGrafter"/>
</dbReference>
<keyword evidence="4" id="KW-1133">Transmembrane helix</keyword>
<comment type="subcellular location">
    <subcellularLocation>
        <location evidence="1">Mitochondrion inner membrane</location>
    </subcellularLocation>
</comment>
<comment type="caution">
    <text evidence="7">The sequence shown here is derived from an EMBL/GenBank/DDBJ whole genome shotgun (WGS) entry which is preliminary data.</text>
</comment>
<proteinExistence type="predicted"/>
<dbReference type="SUPFAM" id="SSF46565">
    <property type="entry name" value="Chaperone J-domain"/>
    <property type="match status" value="1"/>
</dbReference>
<dbReference type="FunFam" id="1.10.287.110:FF:000001">
    <property type="entry name" value="Import inner membrane translocase subunit tim14"/>
    <property type="match status" value="1"/>
</dbReference>
<keyword evidence="2" id="KW-0812">Transmembrane</keyword>
<dbReference type="EMBL" id="RCSS01000316">
    <property type="protein sequence ID" value="RVD92082.1"/>
    <property type="molecule type" value="Genomic_DNA"/>
</dbReference>
<reference evidence="7 8" key="1">
    <citation type="submission" date="2018-10" db="EMBL/GenBank/DDBJ databases">
        <title>Draft genome sequence of the microsporidian Tubulinosema ratisbonensis.</title>
        <authorList>
            <person name="Polonais V."/>
            <person name="Peyretaillade E."/>
            <person name="Niehus S."/>
            <person name="Wawrzyniak I."/>
            <person name="Franchet A."/>
            <person name="Gaspin C."/>
            <person name="Reichstadt M."/>
            <person name="Belser C."/>
            <person name="Labadie K."/>
            <person name="Delbac F."/>
            <person name="Ferrandon D."/>
        </authorList>
    </citation>
    <scope>NUCLEOTIDE SEQUENCE [LARGE SCALE GENOMIC DNA]</scope>
    <source>
        <strain evidence="7 8">Franzen</strain>
    </source>
</reference>
<accession>A0A437ALR1</accession>
<protein>
    <submittedName>
        <fullName evidence="7">Mitochondrial import inner membrane translocase</fullName>
    </submittedName>
</protein>
<dbReference type="STRING" id="291195.A0A437ALR1"/>
<gene>
    <name evidence="7" type="ORF">TUBRATIS_14250</name>
</gene>
<dbReference type="AlphaFoldDB" id="A0A437ALR1"/>
<keyword evidence="8" id="KW-1185">Reference proteome</keyword>
<evidence type="ECO:0000256" key="3">
    <source>
        <dbReference type="ARBA" id="ARBA00022792"/>
    </source>
</evidence>
<sequence>MLEKILKIKSFFFPKLFGFKPKMDRSEAKLILNISKTDKNTVNNAYRKEIILMHPDNKGSKFICVKINEAKELLLK</sequence>
<dbReference type="PANTHER" id="PTHR12763">
    <property type="match status" value="1"/>
</dbReference>
<dbReference type="VEuPathDB" id="MicrosporidiaDB:TUBRATIS_14250"/>
<evidence type="ECO:0000313" key="7">
    <source>
        <dbReference type="EMBL" id="RVD92082.1"/>
    </source>
</evidence>
<dbReference type="Proteomes" id="UP000282876">
    <property type="component" value="Unassembled WGS sequence"/>
</dbReference>
<dbReference type="OrthoDB" id="240298at2759"/>
<evidence type="ECO:0000256" key="4">
    <source>
        <dbReference type="ARBA" id="ARBA00022989"/>
    </source>
</evidence>
<evidence type="ECO:0000256" key="1">
    <source>
        <dbReference type="ARBA" id="ARBA00004273"/>
    </source>
</evidence>
<keyword evidence="6" id="KW-0472">Membrane</keyword>
<keyword evidence="5" id="KW-0496">Mitochondrion</keyword>
<evidence type="ECO:0000313" key="8">
    <source>
        <dbReference type="Proteomes" id="UP000282876"/>
    </source>
</evidence>
<name>A0A437ALR1_9MICR</name>
<evidence type="ECO:0000256" key="5">
    <source>
        <dbReference type="ARBA" id="ARBA00023128"/>
    </source>
</evidence>
<keyword evidence="3" id="KW-0999">Mitochondrion inner membrane</keyword>
<dbReference type="GO" id="GO:0001405">
    <property type="term" value="C:PAM complex, Tim23 associated import motor"/>
    <property type="evidence" value="ECO:0007669"/>
    <property type="project" value="TreeGrafter"/>
</dbReference>